<dbReference type="Gene3D" id="2.60.40.1180">
    <property type="entry name" value="Golgi alpha-mannosidase II"/>
    <property type="match status" value="1"/>
</dbReference>
<keyword evidence="4" id="KW-0732">Signal</keyword>
<dbReference type="PANTHER" id="PTHR10030">
    <property type="entry name" value="ALPHA-L-FUCOSIDASE"/>
    <property type="match status" value="1"/>
</dbReference>
<feature type="domain" description="Alpha-L-fucosidase C-terminal" evidence="8">
    <location>
        <begin position="440"/>
        <end position="515"/>
    </location>
</feature>
<keyword evidence="10" id="KW-1185">Reference proteome</keyword>
<dbReference type="InterPro" id="IPR031919">
    <property type="entry name" value="Fucosidase_C"/>
</dbReference>
<dbReference type="RefSeq" id="WP_013042720.1">
    <property type="nucleotide sequence ID" value="NC_014008.1"/>
</dbReference>
<proteinExistence type="inferred from homology"/>
<dbReference type="PIRSF" id="PIRSF001092">
    <property type="entry name" value="Alpha-L-fucosidase"/>
    <property type="match status" value="1"/>
</dbReference>
<evidence type="ECO:0000256" key="4">
    <source>
        <dbReference type="ARBA" id="ARBA00022729"/>
    </source>
</evidence>
<evidence type="ECO:0000256" key="1">
    <source>
        <dbReference type="ARBA" id="ARBA00004071"/>
    </source>
</evidence>
<dbReference type="GO" id="GO:0006004">
    <property type="term" value="P:fucose metabolic process"/>
    <property type="evidence" value="ECO:0007669"/>
    <property type="project" value="InterPro"/>
</dbReference>
<accession>D5ER03</accession>
<dbReference type="AlphaFoldDB" id="D5ER03"/>
<dbReference type="HOGENOM" id="CLU_002934_6_1_0"/>
<keyword evidence="5 9" id="KW-0378">Hydrolase</keyword>
<protein>
    <recommendedName>
        <fullName evidence="3">alpha-L-fucosidase</fullName>
        <ecNumber evidence="3">3.2.1.51</ecNumber>
    </recommendedName>
</protein>
<evidence type="ECO:0000256" key="3">
    <source>
        <dbReference type="ARBA" id="ARBA00012662"/>
    </source>
</evidence>
<dbReference type="InterPro" id="IPR017853">
    <property type="entry name" value="GH"/>
</dbReference>
<dbReference type="Proteomes" id="UP000000925">
    <property type="component" value="Chromosome"/>
</dbReference>
<dbReference type="STRING" id="583355.Caka_0974"/>
<dbReference type="GO" id="GO:0016139">
    <property type="term" value="P:glycoside catabolic process"/>
    <property type="evidence" value="ECO:0007669"/>
    <property type="project" value="TreeGrafter"/>
</dbReference>
<evidence type="ECO:0000256" key="2">
    <source>
        <dbReference type="ARBA" id="ARBA00007951"/>
    </source>
</evidence>
<keyword evidence="6 9" id="KW-0326">Glycosidase</keyword>
<dbReference type="SUPFAM" id="SSF51445">
    <property type="entry name" value="(Trans)glycosidases"/>
    <property type="match status" value="1"/>
</dbReference>
<dbReference type="KEGG" id="caa:Caka_0974"/>
<comment type="function">
    <text evidence="1">Alpha-L-fucosidase is responsible for hydrolyzing the alpha-1,6-linked fucose joined to the reducing-end N-acetylglucosamine of the carbohydrate moieties of glycoproteins.</text>
</comment>
<dbReference type="InterPro" id="IPR013780">
    <property type="entry name" value="Glyco_hydro_b"/>
</dbReference>
<gene>
    <name evidence="9" type="ordered locus">Caka_0974</name>
</gene>
<dbReference type="PANTHER" id="PTHR10030:SF37">
    <property type="entry name" value="ALPHA-L-FUCOSIDASE-RELATED"/>
    <property type="match status" value="1"/>
</dbReference>
<evidence type="ECO:0000256" key="5">
    <source>
        <dbReference type="ARBA" id="ARBA00022801"/>
    </source>
</evidence>
<organism evidence="9 10">
    <name type="scientific">Coraliomargarita akajimensis (strain DSM 45221 / IAM 15411 / JCM 23193 / KCTC 12865 / 04OKA010-24)</name>
    <dbReference type="NCBI Taxonomy" id="583355"/>
    <lineage>
        <taxon>Bacteria</taxon>
        <taxon>Pseudomonadati</taxon>
        <taxon>Verrucomicrobiota</taxon>
        <taxon>Opitutia</taxon>
        <taxon>Puniceicoccales</taxon>
        <taxon>Coraliomargaritaceae</taxon>
        <taxon>Coraliomargarita</taxon>
    </lineage>
</organism>
<dbReference type="GO" id="GO:0004560">
    <property type="term" value="F:alpha-L-fucosidase activity"/>
    <property type="evidence" value="ECO:0007669"/>
    <property type="project" value="UniProtKB-EC"/>
</dbReference>
<dbReference type="EC" id="3.2.1.51" evidence="3"/>
<evidence type="ECO:0000259" key="7">
    <source>
        <dbReference type="Pfam" id="PF01120"/>
    </source>
</evidence>
<dbReference type="Pfam" id="PF01120">
    <property type="entry name" value="Alpha_L_fucos"/>
    <property type="match status" value="1"/>
</dbReference>
<dbReference type="InterPro" id="IPR057739">
    <property type="entry name" value="Glyco_hydro_29_N"/>
</dbReference>
<dbReference type="SMART" id="SM00812">
    <property type="entry name" value="Alpha_L_fucos"/>
    <property type="match status" value="1"/>
</dbReference>
<dbReference type="eggNOG" id="COG3669">
    <property type="taxonomic scope" value="Bacteria"/>
</dbReference>
<evidence type="ECO:0000313" key="10">
    <source>
        <dbReference type="Proteomes" id="UP000000925"/>
    </source>
</evidence>
<evidence type="ECO:0000313" key="9">
    <source>
        <dbReference type="EMBL" id="ADE53996.1"/>
    </source>
</evidence>
<dbReference type="InterPro" id="IPR016286">
    <property type="entry name" value="FUC_metazoa-typ"/>
</dbReference>
<dbReference type="GO" id="GO:0005764">
    <property type="term" value="C:lysosome"/>
    <property type="evidence" value="ECO:0007669"/>
    <property type="project" value="TreeGrafter"/>
</dbReference>
<dbReference type="CAZy" id="GH29">
    <property type="family name" value="Glycoside Hydrolase Family 29"/>
</dbReference>
<evidence type="ECO:0000256" key="6">
    <source>
        <dbReference type="ARBA" id="ARBA00023295"/>
    </source>
</evidence>
<feature type="domain" description="Glycoside hydrolase family 29 N-terminal" evidence="7">
    <location>
        <begin position="27"/>
        <end position="406"/>
    </location>
</feature>
<dbReference type="Pfam" id="PF16757">
    <property type="entry name" value="Fucosidase_C"/>
    <property type="match status" value="1"/>
</dbReference>
<sequence>MSTTQTTHELDGLQEQYAQIRAEMQQQPITAGEGPFEGTPESLQQFECPEWFRDAKFGIWAHWGPQGVTRSGDWYARNLYIQDYEEEEGGYHKSVYGYHCERFGHPSKVGYKDTLHLWKAEDFDPDALIKLYKDSGARYFMALGVHTDNFDCWDSKFQRWNSVNIGPKRDIVGAWRDATRKHGLHFAVSEHTSNYYHWFGTSMGADKTGPLAGVPYDGCDERYRDLYNSKLATDRPDNWLTPPDYPKEWAKEWYFRMKDLLDKYEPDLFYSDGAFAVDEYSHSIVAYLYNESIRKNGGKQEAVFTQKNHPGLGTFIPGAGVFDIERGLTEGITEEPWQIDTCLGNWFYEDNFDYKSAQSVIHFLIDVVSKNGNMMLSVPLRPEGTVDDKCQAILAEIKDFLDINGESIYATRPWKTFGEGGVTEYESKCHNEKPIEAQAGELRFTRSKSGDTVYAFILSWPESGSLTVQSFADEAPVQSVELLGAGAVTFTQGAEGLTVQLPASAPGANANVLKIRV</sequence>
<dbReference type="InterPro" id="IPR000933">
    <property type="entry name" value="Glyco_hydro_29"/>
</dbReference>
<dbReference type="Gene3D" id="3.20.20.80">
    <property type="entry name" value="Glycosidases"/>
    <property type="match status" value="1"/>
</dbReference>
<reference evidence="9 10" key="1">
    <citation type="journal article" date="2010" name="Stand. Genomic Sci.">
        <title>Complete genome sequence of Coraliomargarita akajimensis type strain (04OKA010-24).</title>
        <authorList>
            <person name="Mavromatis K."/>
            <person name="Abt B."/>
            <person name="Brambilla E."/>
            <person name="Lapidus A."/>
            <person name="Copeland A."/>
            <person name="Deshpande S."/>
            <person name="Nolan M."/>
            <person name="Lucas S."/>
            <person name="Tice H."/>
            <person name="Cheng J.F."/>
            <person name="Han C."/>
            <person name="Detter J.C."/>
            <person name="Woyke T."/>
            <person name="Goodwin L."/>
            <person name="Pitluck S."/>
            <person name="Held B."/>
            <person name="Brettin T."/>
            <person name="Tapia R."/>
            <person name="Ivanova N."/>
            <person name="Mikhailova N."/>
            <person name="Pati A."/>
            <person name="Liolios K."/>
            <person name="Chen A."/>
            <person name="Palaniappan K."/>
            <person name="Land M."/>
            <person name="Hauser L."/>
            <person name="Chang Y.J."/>
            <person name="Jeffries C.D."/>
            <person name="Rohde M."/>
            <person name="Goker M."/>
            <person name="Bristow J."/>
            <person name="Eisen J.A."/>
            <person name="Markowitz V."/>
            <person name="Hugenholtz P."/>
            <person name="Klenk H.P."/>
            <person name="Kyrpides N.C."/>
        </authorList>
    </citation>
    <scope>NUCLEOTIDE SEQUENCE [LARGE SCALE GENOMIC DNA]</scope>
    <source>
        <strain evidence="10">DSM 45221 / IAM 15411 / JCM 23193 / KCTC 12865</strain>
    </source>
</reference>
<name>D5ER03_CORAD</name>
<dbReference type="EMBL" id="CP001998">
    <property type="protein sequence ID" value="ADE53996.1"/>
    <property type="molecule type" value="Genomic_DNA"/>
</dbReference>
<evidence type="ECO:0000259" key="8">
    <source>
        <dbReference type="Pfam" id="PF16757"/>
    </source>
</evidence>
<comment type="similarity">
    <text evidence="2">Belongs to the glycosyl hydrolase 29 family.</text>
</comment>